<dbReference type="Gene3D" id="3.30.40.10">
    <property type="entry name" value="Zinc/RING finger domain, C3HC4 (zinc finger)"/>
    <property type="match status" value="1"/>
</dbReference>
<keyword evidence="5" id="KW-0963">Cytoplasm</keyword>
<evidence type="ECO:0000256" key="7">
    <source>
        <dbReference type="ARBA" id="ARBA00022771"/>
    </source>
</evidence>
<evidence type="ECO:0000256" key="10">
    <source>
        <dbReference type="ARBA" id="ARBA00023242"/>
    </source>
</evidence>
<dbReference type="GO" id="GO:0008270">
    <property type="term" value="F:zinc ion binding"/>
    <property type="evidence" value="ECO:0007669"/>
    <property type="project" value="UniProtKB-KW"/>
</dbReference>
<evidence type="ECO:0000256" key="3">
    <source>
        <dbReference type="ARBA" id="ARBA00004906"/>
    </source>
</evidence>
<comment type="similarity">
    <text evidence="4">Belongs to the RING-box family.</text>
</comment>
<dbReference type="FunFam" id="3.30.40.10:FF:000273">
    <property type="entry name" value="E3 ubiquitin-protein ligase RBX1"/>
    <property type="match status" value="1"/>
</dbReference>
<organism evidence="13 14">
    <name type="scientific">Vavraia culicis (isolate floridensis)</name>
    <name type="common">Microsporidian parasite</name>
    <dbReference type="NCBI Taxonomy" id="948595"/>
    <lineage>
        <taxon>Eukaryota</taxon>
        <taxon>Fungi</taxon>
        <taxon>Fungi incertae sedis</taxon>
        <taxon>Microsporidia</taxon>
        <taxon>Pleistophoridae</taxon>
        <taxon>Vavraia</taxon>
    </lineage>
</organism>
<evidence type="ECO:0000256" key="9">
    <source>
        <dbReference type="ARBA" id="ARBA00022833"/>
    </source>
</evidence>
<dbReference type="GO" id="GO:0031463">
    <property type="term" value="C:Cul3-RING ubiquitin ligase complex"/>
    <property type="evidence" value="ECO:0007669"/>
    <property type="project" value="EnsemblFungi"/>
</dbReference>
<dbReference type="FunCoup" id="L2GX57">
    <property type="interactions" value="220"/>
</dbReference>
<keyword evidence="14" id="KW-1185">Reference proteome</keyword>
<dbReference type="Pfam" id="PF12678">
    <property type="entry name" value="zf-rbx1"/>
    <property type="match status" value="1"/>
</dbReference>
<evidence type="ECO:0000259" key="12">
    <source>
        <dbReference type="PROSITE" id="PS50089"/>
    </source>
</evidence>
<comment type="subcellular location">
    <subcellularLocation>
        <location evidence="2">Cytoplasm</location>
    </subcellularLocation>
    <subcellularLocation>
        <location evidence="1">Nucleus</location>
    </subcellularLocation>
</comment>
<dbReference type="GO" id="GO:0005634">
    <property type="term" value="C:nucleus"/>
    <property type="evidence" value="ECO:0007669"/>
    <property type="project" value="UniProtKB-SubCell"/>
</dbReference>
<evidence type="ECO:0000313" key="13">
    <source>
        <dbReference type="EMBL" id="ELA47922.1"/>
    </source>
</evidence>
<evidence type="ECO:0000256" key="1">
    <source>
        <dbReference type="ARBA" id="ARBA00004123"/>
    </source>
</evidence>
<evidence type="ECO:0000256" key="11">
    <source>
        <dbReference type="PROSITE-ProRule" id="PRU00175"/>
    </source>
</evidence>
<proteinExistence type="inferred from homology"/>
<dbReference type="OMA" id="DTCVECQ"/>
<protein>
    <recommendedName>
        <fullName evidence="12">RING-type domain-containing protein</fullName>
    </recommendedName>
</protein>
<dbReference type="PANTHER" id="PTHR11210">
    <property type="entry name" value="RING BOX"/>
    <property type="match status" value="1"/>
</dbReference>
<dbReference type="EMBL" id="GL877410">
    <property type="protein sequence ID" value="ELA47922.1"/>
    <property type="molecule type" value="Genomic_DNA"/>
</dbReference>
<dbReference type="InterPro" id="IPR051031">
    <property type="entry name" value="RING-box_E3_Ubiquitin_Ligase"/>
</dbReference>
<comment type="pathway">
    <text evidence="3">Protein modification; protein ubiquitination.</text>
</comment>
<dbReference type="HOGENOM" id="CLU_115512_2_2_1"/>
<sequence>MTKKPTIEILSFTPVALWSLDTQVENCAICRNHIMDTCIECQTGRAVTTECTIAWGMCNHAFHSHCISQWLKSKPICPLDTQKWEFNHGVGK</sequence>
<dbReference type="InterPro" id="IPR024766">
    <property type="entry name" value="Znf_RING_H2"/>
</dbReference>
<dbReference type="GO" id="GO:0004842">
    <property type="term" value="F:ubiquitin-protein transferase activity"/>
    <property type="evidence" value="ECO:0007669"/>
    <property type="project" value="EnsemblFungi"/>
</dbReference>
<dbReference type="GO" id="GO:0005737">
    <property type="term" value="C:cytoplasm"/>
    <property type="evidence" value="ECO:0007669"/>
    <property type="project" value="UniProtKB-SubCell"/>
</dbReference>
<dbReference type="GO" id="GO:0031146">
    <property type="term" value="P:SCF-dependent proteasomal ubiquitin-dependent protein catabolic process"/>
    <property type="evidence" value="ECO:0007669"/>
    <property type="project" value="EnsemblFungi"/>
</dbReference>
<dbReference type="GeneID" id="19878527"/>
<dbReference type="OrthoDB" id="8962942at2759"/>
<dbReference type="PROSITE" id="PS50089">
    <property type="entry name" value="ZF_RING_2"/>
    <property type="match status" value="1"/>
</dbReference>
<dbReference type="AlphaFoldDB" id="L2GX57"/>
<dbReference type="Proteomes" id="UP000011081">
    <property type="component" value="Unassembled WGS sequence"/>
</dbReference>
<accession>L2GX57</accession>
<dbReference type="GO" id="GO:0030466">
    <property type="term" value="P:silent mating-type cassette heterochromatin formation"/>
    <property type="evidence" value="ECO:0007669"/>
    <property type="project" value="EnsemblFungi"/>
</dbReference>
<dbReference type="GO" id="GO:0030674">
    <property type="term" value="F:protein-macromolecule adaptor activity"/>
    <property type="evidence" value="ECO:0007669"/>
    <property type="project" value="EnsemblFungi"/>
</dbReference>
<reference evidence="14" key="1">
    <citation type="submission" date="2011-03" db="EMBL/GenBank/DDBJ databases">
        <title>The genome sequence of Vavraia culicis strain floridensis.</title>
        <authorList>
            <consortium name="The Broad Institute Genome Sequencing Platform"/>
            <person name="Cuomo C."/>
            <person name="Becnel J."/>
            <person name="Sanscrainte N."/>
            <person name="Young S.K."/>
            <person name="Zeng Q."/>
            <person name="Gargeya S."/>
            <person name="Fitzgerald M."/>
            <person name="Haas B."/>
            <person name="Abouelleil A."/>
            <person name="Alvarado L."/>
            <person name="Arachchi H.M."/>
            <person name="Berlin A."/>
            <person name="Chapman S.B."/>
            <person name="Gearin G."/>
            <person name="Goldberg J."/>
            <person name="Griggs A."/>
            <person name="Gujja S."/>
            <person name="Hansen M."/>
            <person name="Heiman D."/>
            <person name="Howarth C."/>
            <person name="Larimer J."/>
            <person name="Lui A."/>
            <person name="MacDonald P.J.P."/>
            <person name="McCowen C."/>
            <person name="Montmayeur A."/>
            <person name="Murphy C."/>
            <person name="Neiman D."/>
            <person name="Pearson M."/>
            <person name="Priest M."/>
            <person name="Roberts A."/>
            <person name="Saif S."/>
            <person name="Shea T."/>
            <person name="Sisk P."/>
            <person name="Stolte C."/>
            <person name="Sykes S."/>
            <person name="Wortman J."/>
            <person name="Nusbaum C."/>
            <person name="Birren B."/>
        </authorList>
    </citation>
    <scope>NUCLEOTIDE SEQUENCE [LARGE SCALE GENOMIC DNA]</scope>
    <source>
        <strain evidence="14">floridensis</strain>
    </source>
</reference>
<feature type="domain" description="RING-type" evidence="12">
    <location>
        <begin position="27"/>
        <end position="81"/>
    </location>
</feature>
<evidence type="ECO:0000256" key="6">
    <source>
        <dbReference type="ARBA" id="ARBA00022723"/>
    </source>
</evidence>
<dbReference type="VEuPathDB" id="MicrosporidiaDB:VCUG_00642"/>
<keyword evidence="6" id="KW-0479">Metal-binding</keyword>
<evidence type="ECO:0000256" key="2">
    <source>
        <dbReference type="ARBA" id="ARBA00004496"/>
    </source>
</evidence>
<evidence type="ECO:0000313" key="14">
    <source>
        <dbReference type="Proteomes" id="UP000011081"/>
    </source>
</evidence>
<dbReference type="InterPro" id="IPR013083">
    <property type="entry name" value="Znf_RING/FYVE/PHD"/>
</dbReference>
<dbReference type="GO" id="GO:0019005">
    <property type="term" value="C:SCF ubiquitin ligase complex"/>
    <property type="evidence" value="ECO:0007669"/>
    <property type="project" value="EnsemblFungi"/>
</dbReference>
<dbReference type="SUPFAM" id="SSF57850">
    <property type="entry name" value="RING/U-box"/>
    <property type="match status" value="1"/>
</dbReference>
<keyword evidence="7 11" id="KW-0863">Zinc-finger</keyword>
<evidence type="ECO:0000256" key="8">
    <source>
        <dbReference type="ARBA" id="ARBA00022786"/>
    </source>
</evidence>
<gene>
    <name evidence="13" type="ORF">VCUG_00642</name>
</gene>
<keyword evidence="9" id="KW-0862">Zinc</keyword>
<dbReference type="InterPro" id="IPR001841">
    <property type="entry name" value="Znf_RING"/>
</dbReference>
<dbReference type="InParanoid" id="L2GX57"/>
<dbReference type="STRING" id="948595.L2GX57"/>
<dbReference type="GO" id="GO:0035361">
    <property type="term" value="C:Cul8-RING ubiquitin ligase complex"/>
    <property type="evidence" value="ECO:0007669"/>
    <property type="project" value="EnsemblFungi"/>
</dbReference>
<name>L2GX57_VAVCU</name>
<dbReference type="GO" id="GO:0010828">
    <property type="term" value="P:positive regulation of D-glucose transmembrane transport"/>
    <property type="evidence" value="ECO:0007669"/>
    <property type="project" value="EnsemblFungi"/>
</dbReference>
<dbReference type="RefSeq" id="XP_008073663.1">
    <property type="nucleotide sequence ID" value="XM_008075472.1"/>
</dbReference>
<keyword evidence="10" id="KW-0539">Nucleus</keyword>
<evidence type="ECO:0000256" key="5">
    <source>
        <dbReference type="ARBA" id="ARBA00022490"/>
    </source>
</evidence>
<evidence type="ECO:0000256" key="4">
    <source>
        <dbReference type="ARBA" id="ARBA00009273"/>
    </source>
</evidence>
<keyword evidence="8" id="KW-0833">Ubl conjugation pathway</keyword>
<dbReference type="GO" id="GO:0000082">
    <property type="term" value="P:G1/S transition of mitotic cell cycle"/>
    <property type="evidence" value="ECO:0007669"/>
    <property type="project" value="EnsemblFungi"/>
</dbReference>